<dbReference type="Proteomes" id="UP000596145">
    <property type="component" value="Chromosome"/>
</dbReference>
<feature type="region of interest" description="Disordered" evidence="1">
    <location>
        <begin position="405"/>
        <end position="430"/>
    </location>
</feature>
<evidence type="ECO:0000313" key="5">
    <source>
        <dbReference type="Proteomes" id="UP000596145"/>
    </source>
</evidence>
<accession>A0A7T4EG29</accession>
<gene>
    <name evidence="4" type="ORF">I6I10_01960</name>
</gene>
<dbReference type="GeneID" id="92758924"/>
<feature type="compositionally biased region" description="Basic and acidic residues" evidence="1">
    <location>
        <begin position="407"/>
        <end position="416"/>
    </location>
</feature>
<dbReference type="RefSeq" id="WP_084035966.1">
    <property type="nucleotide sequence ID" value="NZ_CP066007.1"/>
</dbReference>
<dbReference type="SUPFAM" id="SSF81606">
    <property type="entry name" value="PP2C-like"/>
    <property type="match status" value="1"/>
</dbReference>
<sequence length="430" mass="45075">MFAFNYAARSDVGLVRGNNEDSAYAGTHLIALADGMGGHAAGEVASQLMINHMKVLDADPGDNDLLALLGAVANDGNTSIHQHISGHPETDGMGTTLTALLAGPEGIGMVHLGDSRGFLLRDGKLAQITHDDTYVQSLVDAGKLSPDEVSTHPDRSKLLKAYCGIPVEPLLKDLDLKEGDRVLLCSDGLTDPVTASTIETALGQGTPQDAANTLVELALRSGGPDNVTVVVADVVMTDPEEREPLVVGALDANATYDPNPNTAAGRAALAGRAKPEVIPPTSAEVPGKEAKKRHTGWIFGLIALLVIAGVGFFGWRAVNNNYYVAADGDDIAIFKGVDIAGLSHVHQRPCIDASGNISLEDNCRTFKLTDLPEDARASVATLPDGSYDDALGQVRRLADSALPPCVTREKQDKPGDGDLTTPGVNCREVN</sequence>
<keyword evidence="2" id="KW-0472">Membrane</keyword>
<dbReference type="Gene3D" id="3.60.40.10">
    <property type="entry name" value="PPM-type phosphatase domain"/>
    <property type="match status" value="1"/>
</dbReference>
<evidence type="ECO:0000259" key="3">
    <source>
        <dbReference type="PROSITE" id="PS51746"/>
    </source>
</evidence>
<dbReference type="Pfam" id="PF13672">
    <property type="entry name" value="PP2C_2"/>
    <property type="match status" value="1"/>
</dbReference>
<evidence type="ECO:0000256" key="1">
    <source>
        <dbReference type="SAM" id="MobiDB-lite"/>
    </source>
</evidence>
<dbReference type="SMART" id="SM00332">
    <property type="entry name" value="PP2Cc"/>
    <property type="match status" value="1"/>
</dbReference>
<keyword evidence="2" id="KW-0812">Transmembrane</keyword>
<dbReference type="CDD" id="cd00143">
    <property type="entry name" value="PP2Cc"/>
    <property type="match status" value="1"/>
</dbReference>
<dbReference type="AlphaFoldDB" id="A0A7T4EG29"/>
<keyword evidence="2" id="KW-1133">Transmembrane helix</keyword>
<proteinExistence type="predicted"/>
<name>A0A7T4EG29_9CORY</name>
<evidence type="ECO:0000313" key="4">
    <source>
        <dbReference type="EMBL" id="QQB46730.1"/>
    </source>
</evidence>
<feature type="domain" description="PPM-type phosphatase" evidence="3">
    <location>
        <begin position="5"/>
        <end position="234"/>
    </location>
</feature>
<dbReference type="PROSITE" id="PS51746">
    <property type="entry name" value="PPM_2"/>
    <property type="match status" value="1"/>
</dbReference>
<reference evidence="4 5" key="1">
    <citation type="submission" date="2020-12" db="EMBL/GenBank/DDBJ databases">
        <title>FDA dAtabase for Regulatory Grade micrObial Sequences (FDA-ARGOS): Supporting development and validation of Infectious Disease Dx tests.</title>
        <authorList>
            <person name="Sproer C."/>
            <person name="Gronow S."/>
            <person name="Severitt S."/>
            <person name="Schroder I."/>
            <person name="Tallon L."/>
            <person name="Sadzewicz L."/>
            <person name="Zhao X."/>
            <person name="Boylan J."/>
            <person name="Ott S."/>
            <person name="Bowen H."/>
            <person name="Vavikolanu K."/>
            <person name="Mehta A."/>
            <person name="Aluvathingal J."/>
            <person name="Nadendla S."/>
            <person name="Lowell S."/>
            <person name="Myers T."/>
            <person name="Yan Y."/>
            <person name="Sichtig H."/>
        </authorList>
    </citation>
    <scope>NUCLEOTIDE SEQUENCE [LARGE SCALE GENOMIC DNA]</scope>
    <source>
        <strain evidence="4 5">FDAARGOS_1053</strain>
    </source>
</reference>
<dbReference type="EMBL" id="CP066007">
    <property type="protein sequence ID" value="QQB46730.1"/>
    <property type="molecule type" value="Genomic_DNA"/>
</dbReference>
<dbReference type="InterPro" id="IPR036457">
    <property type="entry name" value="PPM-type-like_dom_sf"/>
</dbReference>
<evidence type="ECO:0000256" key="2">
    <source>
        <dbReference type="SAM" id="Phobius"/>
    </source>
</evidence>
<dbReference type="InterPro" id="IPR001932">
    <property type="entry name" value="PPM-type_phosphatase-like_dom"/>
</dbReference>
<dbReference type="SMART" id="SM00331">
    <property type="entry name" value="PP2C_SIG"/>
    <property type="match status" value="1"/>
</dbReference>
<feature type="transmembrane region" description="Helical" evidence="2">
    <location>
        <begin position="296"/>
        <end position="315"/>
    </location>
</feature>
<protein>
    <submittedName>
        <fullName evidence="4">Serine/threonine-protein phosphatase</fullName>
    </submittedName>
</protein>
<dbReference type="OrthoDB" id="9801841at2"/>
<organism evidence="4 5">
    <name type="scientific">Corynebacterium glucuronolyticum</name>
    <dbReference type="NCBI Taxonomy" id="39791"/>
    <lineage>
        <taxon>Bacteria</taxon>
        <taxon>Bacillati</taxon>
        <taxon>Actinomycetota</taxon>
        <taxon>Actinomycetes</taxon>
        <taxon>Mycobacteriales</taxon>
        <taxon>Corynebacteriaceae</taxon>
        <taxon>Corynebacterium</taxon>
    </lineage>
</organism>